<dbReference type="PANTHER" id="PTHR24123">
    <property type="entry name" value="ANKYRIN REPEAT-CONTAINING"/>
    <property type="match status" value="1"/>
</dbReference>
<evidence type="ECO:0000256" key="2">
    <source>
        <dbReference type="ARBA" id="ARBA00023043"/>
    </source>
</evidence>
<dbReference type="EMBL" id="KB445554">
    <property type="protein sequence ID" value="EMC97248.1"/>
    <property type="molecule type" value="Genomic_DNA"/>
</dbReference>
<dbReference type="Pfam" id="PF00023">
    <property type="entry name" value="Ank"/>
    <property type="match status" value="1"/>
</dbReference>
<feature type="repeat" description="ANK" evidence="3">
    <location>
        <begin position="254"/>
        <end position="283"/>
    </location>
</feature>
<evidence type="ECO:0000256" key="3">
    <source>
        <dbReference type="PROSITE-ProRule" id="PRU00023"/>
    </source>
</evidence>
<dbReference type="OMA" id="PFMRETP"/>
<dbReference type="eggNOG" id="KOG4177">
    <property type="taxonomic scope" value="Eukaryota"/>
</dbReference>
<keyword evidence="1" id="KW-0677">Repeat</keyword>
<proteinExistence type="predicted"/>
<dbReference type="Gene3D" id="1.25.40.20">
    <property type="entry name" value="Ankyrin repeat-containing domain"/>
    <property type="match status" value="2"/>
</dbReference>
<protein>
    <submittedName>
        <fullName evidence="4">Uncharacterized protein</fullName>
    </submittedName>
</protein>
<dbReference type="SMART" id="SM00248">
    <property type="entry name" value="ANK"/>
    <property type="match status" value="5"/>
</dbReference>
<keyword evidence="5" id="KW-1185">Reference proteome</keyword>
<dbReference type="InterPro" id="IPR002110">
    <property type="entry name" value="Ankyrin_rpt"/>
</dbReference>
<evidence type="ECO:0000256" key="1">
    <source>
        <dbReference type="ARBA" id="ARBA00022737"/>
    </source>
</evidence>
<evidence type="ECO:0000313" key="5">
    <source>
        <dbReference type="Proteomes" id="UP000011761"/>
    </source>
</evidence>
<dbReference type="RefSeq" id="XP_007675216.1">
    <property type="nucleotide sequence ID" value="XM_007677026.1"/>
</dbReference>
<dbReference type="SUPFAM" id="SSF48403">
    <property type="entry name" value="Ankyrin repeat"/>
    <property type="match status" value="1"/>
</dbReference>
<dbReference type="OrthoDB" id="1722345at2759"/>
<dbReference type="InterPro" id="IPR051165">
    <property type="entry name" value="Multifunctional_ANK_Repeat"/>
</dbReference>
<dbReference type="KEGG" id="bcom:BAUCODRAFT_32996"/>
<dbReference type="GeneID" id="19111917"/>
<name>M2N013_BAUPA</name>
<accession>M2N013</accession>
<dbReference type="PROSITE" id="PS50088">
    <property type="entry name" value="ANK_REPEAT"/>
    <property type="match status" value="1"/>
</dbReference>
<dbReference type="Pfam" id="PF12796">
    <property type="entry name" value="Ank_2"/>
    <property type="match status" value="1"/>
</dbReference>
<dbReference type="AlphaFoldDB" id="M2N013"/>
<gene>
    <name evidence="4" type="ORF">BAUCODRAFT_32996</name>
</gene>
<dbReference type="Proteomes" id="UP000011761">
    <property type="component" value="Unassembled WGS sequence"/>
</dbReference>
<dbReference type="HOGENOM" id="CLU_064330_0_2_1"/>
<sequence length="329" mass="36268">MDLAPLYKVQDPWEIDIVSHLGPLPTVDPVELLPGLSVSIEPPEAGDSDLQAAICAIETGDLITTNRVTLKILIEDGAESRRLHYCLLRAACKGNVPLVREVLARGVSVNKETVKVAIKAKALPLFSTFLDAGWDINEPLGPWQPPCLSLCIHDRDLVAWLLANGADPNRRCEIDLTPLSTAVEAASFEVIKLMFEYGGHIGHGQLLHYAVRRKGGDQMEIVRFILLQGAHVDHVMYQNDLKSYHLQKAFGLGTALHEAARLGRVDVIDLLAAHGANPLIEDSLGRLPLQIAQREANKRAEEALRQMSARARVPEYQFTAAARLQDAWR</sequence>
<dbReference type="PROSITE" id="PS50297">
    <property type="entry name" value="ANK_REP_REGION"/>
    <property type="match status" value="1"/>
</dbReference>
<organism evidence="4 5">
    <name type="scientific">Baudoinia panamericana (strain UAMH 10762)</name>
    <name type="common">Angels' share fungus</name>
    <name type="synonym">Baudoinia compniacensis (strain UAMH 10762)</name>
    <dbReference type="NCBI Taxonomy" id="717646"/>
    <lineage>
        <taxon>Eukaryota</taxon>
        <taxon>Fungi</taxon>
        <taxon>Dikarya</taxon>
        <taxon>Ascomycota</taxon>
        <taxon>Pezizomycotina</taxon>
        <taxon>Dothideomycetes</taxon>
        <taxon>Dothideomycetidae</taxon>
        <taxon>Mycosphaerellales</taxon>
        <taxon>Teratosphaeriaceae</taxon>
        <taxon>Baudoinia</taxon>
    </lineage>
</organism>
<keyword evidence="2 3" id="KW-0040">ANK repeat</keyword>
<evidence type="ECO:0000313" key="4">
    <source>
        <dbReference type="EMBL" id="EMC97248.1"/>
    </source>
</evidence>
<reference evidence="4 5" key="1">
    <citation type="journal article" date="2012" name="PLoS Pathog.">
        <title>Diverse lifestyles and strategies of plant pathogenesis encoded in the genomes of eighteen Dothideomycetes fungi.</title>
        <authorList>
            <person name="Ohm R.A."/>
            <person name="Feau N."/>
            <person name="Henrissat B."/>
            <person name="Schoch C.L."/>
            <person name="Horwitz B.A."/>
            <person name="Barry K.W."/>
            <person name="Condon B.J."/>
            <person name="Copeland A.C."/>
            <person name="Dhillon B."/>
            <person name="Glaser F."/>
            <person name="Hesse C.N."/>
            <person name="Kosti I."/>
            <person name="LaButti K."/>
            <person name="Lindquist E.A."/>
            <person name="Lucas S."/>
            <person name="Salamov A.A."/>
            <person name="Bradshaw R.E."/>
            <person name="Ciuffetti L."/>
            <person name="Hamelin R.C."/>
            <person name="Kema G.H.J."/>
            <person name="Lawrence C."/>
            <person name="Scott J.A."/>
            <person name="Spatafora J.W."/>
            <person name="Turgeon B.G."/>
            <person name="de Wit P.J.G.M."/>
            <person name="Zhong S."/>
            <person name="Goodwin S.B."/>
            <person name="Grigoriev I.V."/>
        </authorList>
    </citation>
    <scope>NUCLEOTIDE SEQUENCE [LARGE SCALE GENOMIC DNA]</scope>
    <source>
        <strain evidence="4 5">UAMH 10762</strain>
    </source>
</reference>
<dbReference type="InterPro" id="IPR036770">
    <property type="entry name" value="Ankyrin_rpt-contain_sf"/>
</dbReference>
<dbReference type="PANTHER" id="PTHR24123:SF33">
    <property type="entry name" value="PROTEIN HOS4"/>
    <property type="match status" value="1"/>
</dbReference>